<dbReference type="PANTHER" id="PTHR30203:SF25">
    <property type="entry name" value="OUTER MEMBRANE PROTEIN-RELATED"/>
    <property type="match status" value="1"/>
</dbReference>
<dbReference type="PROSITE" id="PS51257">
    <property type="entry name" value="PROKAR_LIPOPROTEIN"/>
    <property type="match status" value="1"/>
</dbReference>
<evidence type="ECO:0000256" key="5">
    <source>
        <dbReference type="ARBA" id="ARBA00023139"/>
    </source>
</evidence>
<comment type="caution">
    <text evidence="10">The sequence shown here is derived from an EMBL/GenBank/DDBJ whole genome shotgun (WGS) entry which is preliminary data.</text>
</comment>
<keyword evidence="2 8" id="KW-1134">Transmembrane beta strand</keyword>
<dbReference type="Gene3D" id="2.20.200.10">
    <property type="entry name" value="Outer membrane efflux proteins (OEP)"/>
    <property type="match status" value="1"/>
</dbReference>
<accession>A0ABX0YCL4</accession>
<dbReference type="Proteomes" id="UP000746535">
    <property type="component" value="Unassembled WGS sequence"/>
</dbReference>
<evidence type="ECO:0000256" key="8">
    <source>
        <dbReference type="RuleBase" id="RU362097"/>
    </source>
</evidence>
<dbReference type="InterPro" id="IPR010131">
    <property type="entry name" value="MdtP/NodT-like"/>
</dbReference>
<evidence type="ECO:0000256" key="4">
    <source>
        <dbReference type="ARBA" id="ARBA00023136"/>
    </source>
</evidence>
<evidence type="ECO:0000256" key="3">
    <source>
        <dbReference type="ARBA" id="ARBA00022692"/>
    </source>
</evidence>
<evidence type="ECO:0000313" key="10">
    <source>
        <dbReference type="EMBL" id="NJP01138.1"/>
    </source>
</evidence>
<dbReference type="Gene3D" id="1.20.1600.10">
    <property type="entry name" value="Outer membrane efflux proteins (OEP)"/>
    <property type="match status" value="1"/>
</dbReference>
<evidence type="ECO:0000313" key="11">
    <source>
        <dbReference type="Proteomes" id="UP000746535"/>
    </source>
</evidence>
<reference evidence="10 11" key="1">
    <citation type="submission" date="2020-03" db="EMBL/GenBank/DDBJ databases">
        <authorList>
            <person name="Wang L."/>
            <person name="He N."/>
            <person name="Li Y."/>
            <person name="Fang Y."/>
            <person name="Zhang F."/>
        </authorList>
    </citation>
    <scope>NUCLEOTIDE SEQUENCE [LARGE SCALE GENOMIC DNA]</scope>
    <source>
        <strain evidence="11">hsmgli-8</strain>
    </source>
</reference>
<protein>
    <submittedName>
        <fullName evidence="10">Efflux transporter outer membrane subunit</fullName>
    </submittedName>
</protein>
<dbReference type="RefSeq" id="WP_168083706.1">
    <property type="nucleotide sequence ID" value="NZ_JAAVJI010000004.1"/>
</dbReference>
<proteinExistence type="inferred from homology"/>
<dbReference type="Pfam" id="PF02321">
    <property type="entry name" value="OEP"/>
    <property type="match status" value="2"/>
</dbReference>
<keyword evidence="7 8" id="KW-0449">Lipoprotein</keyword>
<dbReference type="NCBIfam" id="TIGR01845">
    <property type="entry name" value="outer_NodT"/>
    <property type="match status" value="1"/>
</dbReference>
<sequence>MRGWAWAMGVVVLTGCTVGPHYEPPQAALPSQWLADQGHGNVDTHGWTQLGDPQLDRLVEQVAASNLDLQLAANRLAQSRLVRNISAGDRLPTLSGQASYSRERNSGEGLNDPSGRAGQAPFELWTLAADASWEVDLWGRVRRQVEAADAQVAVSQAERNGLLLSLTAETASDYLQLRGVQAQLAVTRQNLDIAERSQALTQSRFDNGVTTQLDMANAAAQVATISARLPVLGAQQARLINALSALLGQPPRTLQAELIEPKPLPAPDEAIALGVPSELARRRPDIQRSEAALHRAVAATGAAQADFYPRLTLGASVGTQALGGADLGDWGARDWSYGPSLYLPIFQGGRLTGTLALREQEQQAAAIDYRRTVLAAWHEVDNALTDAAAERQHQQALAQAVTQNERALSVARQRYQEGAIDFLNVLNVQRALLETQSAQVSSATQRLLNQVQLYKALGGGWPSNASMGTLP</sequence>
<organism evidence="10 11">
    <name type="scientific">Pseudomonas quercus</name>
    <dbReference type="NCBI Taxonomy" id="2722792"/>
    <lineage>
        <taxon>Bacteria</taxon>
        <taxon>Pseudomonadati</taxon>
        <taxon>Pseudomonadota</taxon>
        <taxon>Gammaproteobacteria</taxon>
        <taxon>Pseudomonadales</taxon>
        <taxon>Pseudomonadaceae</taxon>
        <taxon>Pseudomonas</taxon>
    </lineage>
</organism>
<keyword evidence="5 8" id="KW-0564">Palmitate</keyword>
<dbReference type="SUPFAM" id="SSF56954">
    <property type="entry name" value="Outer membrane efflux proteins (OEP)"/>
    <property type="match status" value="1"/>
</dbReference>
<evidence type="ECO:0000256" key="2">
    <source>
        <dbReference type="ARBA" id="ARBA00022452"/>
    </source>
</evidence>
<evidence type="ECO:0000256" key="6">
    <source>
        <dbReference type="ARBA" id="ARBA00023237"/>
    </source>
</evidence>
<keyword evidence="4 8" id="KW-0472">Membrane</keyword>
<keyword evidence="11" id="KW-1185">Reference proteome</keyword>
<evidence type="ECO:0000256" key="9">
    <source>
        <dbReference type="SAM" id="MobiDB-lite"/>
    </source>
</evidence>
<comment type="subcellular location">
    <subcellularLocation>
        <location evidence="8">Cell outer membrane</location>
        <topology evidence="8">Lipid-anchor</topology>
    </subcellularLocation>
</comment>
<dbReference type="EMBL" id="JAAVJI010000004">
    <property type="protein sequence ID" value="NJP01138.1"/>
    <property type="molecule type" value="Genomic_DNA"/>
</dbReference>
<dbReference type="InterPro" id="IPR003423">
    <property type="entry name" value="OMP_efflux"/>
</dbReference>
<evidence type="ECO:0000256" key="7">
    <source>
        <dbReference type="ARBA" id="ARBA00023288"/>
    </source>
</evidence>
<keyword evidence="3 8" id="KW-0812">Transmembrane</keyword>
<gene>
    <name evidence="10" type="ORF">HBH25_09700</name>
</gene>
<evidence type="ECO:0000256" key="1">
    <source>
        <dbReference type="ARBA" id="ARBA00007613"/>
    </source>
</evidence>
<feature type="region of interest" description="Disordered" evidence="9">
    <location>
        <begin position="94"/>
        <end position="116"/>
    </location>
</feature>
<keyword evidence="6" id="KW-0998">Cell outer membrane</keyword>
<dbReference type="PANTHER" id="PTHR30203">
    <property type="entry name" value="OUTER MEMBRANE CATION EFFLUX PROTEIN"/>
    <property type="match status" value="1"/>
</dbReference>
<comment type="similarity">
    <text evidence="1 8">Belongs to the outer membrane factor (OMF) (TC 1.B.17) family.</text>
</comment>
<name>A0ABX0YCL4_9PSED</name>